<dbReference type="InterPro" id="IPR015422">
    <property type="entry name" value="PyrdxlP-dep_Trfase_small"/>
</dbReference>
<dbReference type="Proteomes" id="UP001164472">
    <property type="component" value="Chromosome"/>
</dbReference>
<dbReference type="InterPro" id="IPR015424">
    <property type="entry name" value="PyrdxlP-dep_Trfase"/>
</dbReference>
<comment type="similarity">
    <text evidence="3 8">Belongs to the class-V pyridoxal-phosphate-dependent aminotransferase family. Csd subfamily.</text>
</comment>
<keyword evidence="5 8" id="KW-0663">Pyridoxal phosphate</keyword>
<evidence type="ECO:0000256" key="2">
    <source>
        <dbReference type="ARBA" id="ARBA00002824"/>
    </source>
</evidence>
<evidence type="ECO:0000313" key="11">
    <source>
        <dbReference type="Proteomes" id="UP001164472"/>
    </source>
</evidence>
<dbReference type="PANTHER" id="PTHR43586">
    <property type="entry name" value="CYSTEINE DESULFURASE"/>
    <property type="match status" value="1"/>
</dbReference>
<dbReference type="InterPro" id="IPR015421">
    <property type="entry name" value="PyrdxlP-dep_Trfase_major"/>
</dbReference>
<evidence type="ECO:0000256" key="5">
    <source>
        <dbReference type="ARBA" id="ARBA00022898"/>
    </source>
</evidence>
<dbReference type="PIRSF" id="PIRSF005572">
    <property type="entry name" value="NifS"/>
    <property type="match status" value="1"/>
</dbReference>
<dbReference type="Pfam" id="PF00266">
    <property type="entry name" value="Aminotran_5"/>
    <property type="match status" value="1"/>
</dbReference>
<feature type="domain" description="Aminotransferase class V" evidence="9">
    <location>
        <begin position="38"/>
        <end position="406"/>
    </location>
</feature>
<accession>A0A9E8KI98</accession>
<dbReference type="SUPFAM" id="SSF53383">
    <property type="entry name" value="PLP-dependent transferases"/>
    <property type="match status" value="1"/>
</dbReference>
<dbReference type="GO" id="GO:0006534">
    <property type="term" value="P:cysteine metabolic process"/>
    <property type="evidence" value="ECO:0007669"/>
    <property type="project" value="UniProtKB-UniRule"/>
</dbReference>
<keyword evidence="4 8" id="KW-0808">Transferase</keyword>
<evidence type="ECO:0000259" key="9">
    <source>
        <dbReference type="Pfam" id="PF00266"/>
    </source>
</evidence>
<dbReference type="InterPro" id="IPR020578">
    <property type="entry name" value="Aminotrans_V_PyrdxlP_BS"/>
</dbReference>
<dbReference type="PROSITE" id="PS00595">
    <property type="entry name" value="AA_TRANSFER_CLASS_5"/>
    <property type="match status" value="1"/>
</dbReference>
<name>A0A9E8KI98_9ALTE</name>
<comment type="cofactor">
    <cofactor evidence="1 7">
        <name>pyridoxal 5'-phosphate</name>
        <dbReference type="ChEBI" id="CHEBI:597326"/>
    </cofactor>
</comment>
<dbReference type="Gene3D" id="3.40.640.10">
    <property type="entry name" value="Type I PLP-dependent aspartate aminotransferase-like (Major domain)"/>
    <property type="match status" value="1"/>
</dbReference>
<evidence type="ECO:0000256" key="3">
    <source>
        <dbReference type="ARBA" id="ARBA00010447"/>
    </source>
</evidence>
<protein>
    <recommendedName>
        <fullName evidence="8">Cysteine desulfurase</fullName>
        <ecNumber evidence="8">2.8.1.7</ecNumber>
    </recommendedName>
</protein>
<dbReference type="CDD" id="cd06453">
    <property type="entry name" value="SufS_like"/>
    <property type="match status" value="1"/>
</dbReference>
<dbReference type="Gene3D" id="3.90.1150.10">
    <property type="entry name" value="Aspartate Aminotransferase, domain 1"/>
    <property type="match status" value="1"/>
</dbReference>
<organism evidence="10 11">
    <name type="scientific">Alkalimarinus sediminis</name>
    <dbReference type="NCBI Taxonomy" id="1632866"/>
    <lineage>
        <taxon>Bacteria</taxon>
        <taxon>Pseudomonadati</taxon>
        <taxon>Pseudomonadota</taxon>
        <taxon>Gammaproteobacteria</taxon>
        <taxon>Alteromonadales</taxon>
        <taxon>Alteromonadaceae</taxon>
        <taxon>Alkalimarinus</taxon>
    </lineage>
</organism>
<dbReference type="EMBL" id="CP101527">
    <property type="protein sequence ID" value="UZW73731.1"/>
    <property type="molecule type" value="Genomic_DNA"/>
</dbReference>
<gene>
    <name evidence="10" type="ORF">NNL22_11855</name>
</gene>
<evidence type="ECO:0000256" key="4">
    <source>
        <dbReference type="ARBA" id="ARBA00022679"/>
    </source>
</evidence>
<evidence type="ECO:0000256" key="6">
    <source>
        <dbReference type="ARBA" id="ARBA00050776"/>
    </source>
</evidence>
<dbReference type="GO" id="GO:0030170">
    <property type="term" value="F:pyridoxal phosphate binding"/>
    <property type="evidence" value="ECO:0007669"/>
    <property type="project" value="UniProtKB-UniRule"/>
</dbReference>
<dbReference type="AlphaFoldDB" id="A0A9E8KI98"/>
<evidence type="ECO:0000256" key="7">
    <source>
        <dbReference type="RuleBase" id="RU004504"/>
    </source>
</evidence>
<dbReference type="PANTHER" id="PTHR43586:SF8">
    <property type="entry name" value="CYSTEINE DESULFURASE 1, CHLOROPLASTIC"/>
    <property type="match status" value="1"/>
</dbReference>
<evidence type="ECO:0000256" key="8">
    <source>
        <dbReference type="RuleBase" id="RU004506"/>
    </source>
</evidence>
<sequence>MNQQAVDSSSDSKVIFDIDSVRKSFPILDQEINGKPLIYLDNAASAQKPDTVIQSISDYYCHDNSNVHRGAHTLGDRATAAFEGARETVRQFINATTTKEIIWTGGTTEAINIVASGLTASLKAGDEIIVSRMEHHANIVPWQMLAERTGARLKVIEINDAGELIEGAFDQLLTELTKIVAVTQVSNVLGTINPVKEIIEKAKSVGAITLIDGAQAVPHFLVDVQALDCDFFVFSSHKLFGPTGVGVLYGKEEKLNALPPYQGGGEMIERVTFEKTTYNELPYKFEAGTPPISEAIGLAKAIEYFTAFDRQSIELYENNLLKYANSMVCNVPGMRIIGTAANKVPVMSFMIDGLHPSDIGTLLDQQGIAIRTGHHCAMPLMDFYGLPGTARASFAFYNTQAEVEKLFEGLQKIQRLFT</sequence>
<dbReference type="KEGG" id="asem:NNL22_11855"/>
<keyword evidence="11" id="KW-1185">Reference proteome</keyword>
<dbReference type="InterPro" id="IPR016454">
    <property type="entry name" value="Cysteine_dSase"/>
</dbReference>
<dbReference type="InterPro" id="IPR010970">
    <property type="entry name" value="Cys_dSase_SufS"/>
</dbReference>
<reference evidence="10" key="1">
    <citation type="submission" date="2022-07" db="EMBL/GenBank/DDBJ databases">
        <title>Alkalimarinus sp. nov., isolated from gut of a Alitta virens.</title>
        <authorList>
            <person name="Yang A.I."/>
            <person name="Shin N.-R."/>
        </authorList>
    </citation>
    <scope>NUCLEOTIDE SEQUENCE</scope>
    <source>
        <strain evidence="10">FA028</strain>
    </source>
</reference>
<proteinExistence type="inferred from homology"/>
<comment type="catalytic activity">
    <reaction evidence="6 8">
        <text>(sulfur carrier)-H + L-cysteine = (sulfur carrier)-SH + L-alanine</text>
        <dbReference type="Rhea" id="RHEA:43892"/>
        <dbReference type="Rhea" id="RHEA-COMP:14737"/>
        <dbReference type="Rhea" id="RHEA-COMP:14739"/>
        <dbReference type="ChEBI" id="CHEBI:29917"/>
        <dbReference type="ChEBI" id="CHEBI:35235"/>
        <dbReference type="ChEBI" id="CHEBI:57972"/>
        <dbReference type="ChEBI" id="CHEBI:64428"/>
        <dbReference type="EC" id="2.8.1.7"/>
    </reaction>
</comment>
<comment type="function">
    <text evidence="2 8">Catalyzes the removal of elemental sulfur and selenium atoms from L-cysteine, L-cystine, L-selenocysteine, and L-selenocystine to produce L-alanine.</text>
</comment>
<dbReference type="GO" id="GO:0031071">
    <property type="term" value="F:cysteine desulfurase activity"/>
    <property type="evidence" value="ECO:0007669"/>
    <property type="project" value="UniProtKB-UniRule"/>
</dbReference>
<evidence type="ECO:0000256" key="1">
    <source>
        <dbReference type="ARBA" id="ARBA00001933"/>
    </source>
</evidence>
<dbReference type="InterPro" id="IPR000192">
    <property type="entry name" value="Aminotrans_V_dom"/>
</dbReference>
<evidence type="ECO:0000313" key="10">
    <source>
        <dbReference type="EMBL" id="UZW73731.1"/>
    </source>
</evidence>
<dbReference type="NCBIfam" id="TIGR01979">
    <property type="entry name" value="sufS"/>
    <property type="match status" value="1"/>
</dbReference>
<dbReference type="EC" id="2.8.1.7" evidence="8"/>